<gene>
    <name evidence="2" type="primary">LOC136087437</name>
</gene>
<protein>
    <submittedName>
        <fullName evidence="2">Uncharacterized protein LOC136087437</fullName>
    </submittedName>
</protein>
<name>A0ABM4CWI0_HYDVU</name>
<evidence type="ECO:0000313" key="1">
    <source>
        <dbReference type="Proteomes" id="UP001652625"/>
    </source>
</evidence>
<organism evidence="1 2">
    <name type="scientific">Hydra vulgaris</name>
    <name type="common">Hydra</name>
    <name type="synonym">Hydra attenuata</name>
    <dbReference type="NCBI Taxonomy" id="6087"/>
    <lineage>
        <taxon>Eukaryota</taxon>
        <taxon>Metazoa</taxon>
        <taxon>Cnidaria</taxon>
        <taxon>Hydrozoa</taxon>
        <taxon>Hydroidolina</taxon>
        <taxon>Anthoathecata</taxon>
        <taxon>Aplanulata</taxon>
        <taxon>Hydridae</taxon>
        <taxon>Hydra</taxon>
    </lineage>
</organism>
<evidence type="ECO:0000313" key="2">
    <source>
        <dbReference type="RefSeq" id="XP_065666281.1"/>
    </source>
</evidence>
<dbReference type="Proteomes" id="UP001652625">
    <property type="component" value="Chromosome 11"/>
</dbReference>
<sequence>MADCLHKTCAVCLTQFGNWIEKISKVDRLHLRRSSNIDDIVDKINASNDSKRAKSSRLCSRYFGFVVQRVAHICTERRAVNNLIEASEQLGPKYLERVASGILKHGWKLKIFVVDRSFSWLLNIVVGTPDKKTGRIELKQVSFGTVTELVKSLELSKNQTKNFCSKYRSSIETQTCIEANIFEKIEALHNRMDEFYTSKEVGFMDGEEVITRTLAHVKDTSNFIQHLITERGIDPHDSIIENIFGFRSEIP</sequence>
<dbReference type="RefSeq" id="XP_065666281.1">
    <property type="nucleotide sequence ID" value="XM_065810209.1"/>
</dbReference>
<proteinExistence type="predicted"/>
<accession>A0ABM4CWI0</accession>
<reference evidence="2" key="1">
    <citation type="submission" date="2025-08" db="UniProtKB">
        <authorList>
            <consortium name="RefSeq"/>
        </authorList>
    </citation>
    <scope>IDENTIFICATION</scope>
</reference>
<dbReference type="GeneID" id="136087437"/>
<keyword evidence="1" id="KW-1185">Reference proteome</keyword>